<accession>A0ABW6S0V3</accession>
<reference evidence="1 2" key="1">
    <citation type="submission" date="2024-10" db="EMBL/GenBank/DDBJ databases">
        <title>The Natural Products Discovery Center: Release of the First 8490 Sequenced Strains for Exploring Actinobacteria Biosynthetic Diversity.</title>
        <authorList>
            <person name="Kalkreuter E."/>
            <person name="Kautsar S.A."/>
            <person name="Yang D."/>
            <person name="Bader C.D."/>
            <person name="Teijaro C.N."/>
            <person name="Fluegel L."/>
            <person name="Davis C.M."/>
            <person name="Simpson J.R."/>
            <person name="Lauterbach L."/>
            <person name="Steele A.D."/>
            <person name="Gui C."/>
            <person name="Meng S."/>
            <person name="Li G."/>
            <person name="Viehrig K."/>
            <person name="Ye F."/>
            <person name="Su P."/>
            <person name="Kiefer A.F."/>
            <person name="Nichols A."/>
            <person name="Cepeda A.J."/>
            <person name="Yan W."/>
            <person name="Fan B."/>
            <person name="Jiang Y."/>
            <person name="Adhikari A."/>
            <person name="Zheng C.-J."/>
            <person name="Schuster L."/>
            <person name="Cowan T.M."/>
            <person name="Smanski M.J."/>
            <person name="Chevrette M.G."/>
            <person name="De Carvalho L.P.S."/>
            <person name="Shen B."/>
        </authorList>
    </citation>
    <scope>NUCLEOTIDE SEQUENCE [LARGE SCALE GENOMIC DNA]</scope>
    <source>
        <strain evidence="1 2">NPDC002593</strain>
    </source>
</reference>
<organism evidence="1 2">
    <name type="scientific">Nocardia jiangxiensis</name>
    <dbReference type="NCBI Taxonomy" id="282685"/>
    <lineage>
        <taxon>Bacteria</taxon>
        <taxon>Bacillati</taxon>
        <taxon>Actinomycetota</taxon>
        <taxon>Actinomycetes</taxon>
        <taxon>Mycobacteriales</taxon>
        <taxon>Nocardiaceae</taxon>
        <taxon>Nocardia</taxon>
    </lineage>
</organism>
<dbReference type="InterPro" id="IPR023346">
    <property type="entry name" value="Lysozyme-like_dom_sf"/>
</dbReference>
<sequence>MGLSLVMPVMGFAPRTLARMIVPANEFPSFDNVITNESSWNVFAINPKSGAYGLGQALPPQKMAPFGADWQVNPATQIRWAYTYMCERYGGPDGAWAFWQAHHWY</sequence>
<keyword evidence="2" id="KW-1185">Reference proteome</keyword>
<dbReference type="Proteomes" id="UP001601992">
    <property type="component" value="Unassembled WGS sequence"/>
</dbReference>
<comment type="caution">
    <text evidence="1">The sequence shown here is derived from an EMBL/GenBank/DDBJ whole genome shotgun (WGS) entry which is preliminary data.</text>
</comment>
<gene>
    <name evidence="1" type="ORF">ACFYXQ_19300</name>
</gene>
<name>A0ABW6S0V3_9NOCA</name>
<evidence type="ECO:0000313" key="2">
    <source>
        <dbReference type="Proteomes" id="UP001601992"/>
    </source>
</evidence>
<dbReference type="RefSeq" id="WP_051194636.1">
    <property type="nucleotide sequence ID" value="NZ_JBIAQY010000006.1"/>
</dbReference>
<evidence type="ECO:0008006" key="3">
    <source>
        <dbReference type="Google" id="ProtNLM"/>
    </source>
</evidence>
<dbReference type="EMBL" id="JBIAQY010000006">
    <property type="protein sequence ID" value="MFF3569926.1"/>
    <property type="molecule type" value="Genomic_DNA"/>
</dbReference>
<evidence type="ECO:0000313" key="1">
    <source>
        <dbReference type="EMBL" id="MFF3569926.1"/>
    </source>
</evidence>
<dbReference type="SUPFAM" id="SSF53955">
    <property type="entry name" value="Lysozyme-like"/>
    <property type="match status" value="1"/>
</dbReference>
<protein>
    <recommendedName>
        <fullName evidence="3">Transglycosylase SLT domain-containing protein</fullName>
    </recommendedName>
</protein>
<proteinExistence type="predicted"/>